<evidence type="ECO:0000259" key="4">
    <source>
        <dbReference type="Pfam" id="PF08164"/>
    </source>
</evidence>
<dbReference type="GO" id="GO:0005730">
    <property type="term" value="C:nucleolus"/>
    <property type="evidence" value="ECO:0007669"/>
    <property type="project" value="TreeGrafter"/>
</dbReference>
<evidence type="ECO:0000313" key="6">
    <source>
        <dbReference type="EMBL" id="RSH91455.1"/>
    </source>
</evidence>
<feature type="compositionally biased region" description="Polar residues" evidence="3">
    <location>
        <begin position="14"/>
        <end position="25"/>
    </location>
</feature>
<accession>A0A427YK39</accession>
<dbReference type="PANTHER" id="PTHR15565">
    <property type="entry name" value="AATF PROTEIN APOPTOSIS ANTAGONIZING TRANSCRIPTION FACTOR"/>
    <property type="match status" value="1"/>
</dbReference>
<dbReference type="Pfam" id="PF08164">
    <property type="entry name" value="TRAUB"/>
    <property type="match status" value="1"/>
</dbReference>
<dbReference type="Proteomes" id="UP000279259">
    <property type="component" value="Unassembled WGS sequence"/>
</dbReference>
<dbReference type="InterPro" id="IPR025160">
    <property type="entry name" value="AATF"/>
</dbReference>
<organism evidence="6 7">
    <name type="scientific">Saitozyma podzolica</name>
    <dbReference type="NCBI Taxonomy" id="1890683"/>
    <lineage>
        <taxon>Eukaryota</taxon>
        <taxon>Fungi</taxon>
        <taxon>Dikarya</taxon>
        <taxon>Basidiomycota</taxon>
        <taxon>Agaricomycotina</taxon>
        <taxon>Tremellomycetes</taxon>
        <taxon>Tremellales</taxon>
        <taxon>Trimorphomycetaceae</taxon>
        <taxon>Saitozyma</taxon>
    </lineage>
</organism>
<dbReference type="OrthoDB" id="5783963at2759"/>
<dbReference type="STRING" id="1890683.A0A427YK39"/>
<evidence type="ECO:0000313" key="7">
    <source>
        <dbReference type="Proteomes" id="UP000279259"/>
    </source>
</evidence>
<evidence type="ECO:0000256" key="2">
    <source>
        <dbReference type="ARBA" id="ARBA00013850"/>
    </source>
</evidence>
<dbReference type="Pfam" id="PF13339">
    <property type="entry name" value="AATF-Che1"/>
    <property type="match status" value="1"/>
</dbReference>
<sequence length="484" mass="53032">MSAHRLTLAQQLKQLESDDPSSNPLFNPDNDDTALDGLSRPAEGIHREHYLDVGPSRLRNQMGGLGGLEGAEQTLRSEKYGGKVTGRMKIFDDDEDEEEGGDGVDEDDEEGEEEGDEEDEEEGDEEGEEDDDEDEDEDEEESDGDEEDEDEEDEEDEGDEDDEEEESAPPRARPGSSKALDPIAALKDSRLKDIEKGRGIRRQRSLFENLITLRISFQKAFVTGSKLSFPLPSDPEGEIEAKRQDTLRSLAELSDKLFALREALPLPGVELPEGLGKRKREDDDVLDEQYWMAAAGDSLDIENASRPHLVPILNKWSSKIQAATLQLGSKQAGSSKFLASTKGVPGIVEAIEAGLASKRESDRTLVENEEASYRALLREVIESRGAAGSGVDLTHLRREKKKKREAERGGSKGRKLRYTVHEKAQNFVVPIPLGQGWHEEQVDELFSSLFGGVGMSGAVSEGVSNGIGASESEGPVGLGGLRVF</sequence>
<reference evidence="6 7" key="1">
    <citation type="submission" date="2018-11" db="EMBL/GenBank/DDBJ databases">
        <title>Genome sequence of Saitozyma podzolica DSM 27192.</title>
        <authorList>
            <person name="Aliyu H."/>
            <person name="Gorte O."/>
            <person name="Ochsenreither K."/>
        </authorList>
    </citation>
    <scope>NUCLEOTIDE SEQUENCE [LARGE SCALE GENOMIC DNA]</scope>
    <source>
        <strain evidence="6 7">DSM 27192</strain>
    </source>
</reference>
<keyword evidence="7" id="KW-1185">Reference proteome</keyword>
<name>A0A427YK39_9TREE</name>
<evidence type="ECO:0000256" key="3">
    <source>
        <dbReference type="SAM" id="MobiDB-lite"/>
    </source>
</evidence>
<proteinExistence type="inferred from homology"/>
<dbReference type="PANTHER" id="PTHR15565:SF0">
    <property type="entry name" value="PROTEIN AATF"/>
    <property type="match status" value="1"/>
</dbReference>
<comment type="similarity">
    <text evidence="1">Belongs to the AATF family.</text>
</comment>
<dbReference type="InterPro" id="IPR012617">
    <property type="entry name" value="AATF_C"/>
</dbReference>
<dbReference type="GO" id="GO:0000462">
    <property type="term" value="P:maturation of SSU-rRNA from tricistronic rRNA transcript (SSU-rRNA, 5.8S rRNA, LSU-rRNA)"/>
    <property type="evidence" value="ECO:0007669"/>
    <property type="project" value="TreeGrafter"/>
</dbReference>
<dbReference type="EMBL" id="RSCD01000008">
    <property type="protein sequence ID" value="RSH91455.1"/>
    <property type="molecule type" value="Genomic_DNA"/>
</dbReference>
<feature type="domain" description="AATF leucine zipper-containing" evidence="5">
    <location>
        <begin position="193"/>
        <end position="319"/>
    </location>
</feature>
<evidence type="ECO:0000256" key="1">
    <source>
        <dbReference type="ARBA" id="ARBA00008966"/>
    </source>
</evidence>
<protein>
    <recommendedName>
        <fullName evidence="2">Protein BFR2</fullName>
    </recommendedName>
</protein>
<feature type="region of interest" description="Disordered" evidence="3">
    <location>
        <begin position="14"/>
        <end position="184"/>
    </location>
</feature>
<dbReference type="InterPro" id="IPR039223">
    <property type="entry name" value="AATF/Bfr2"/>
</dbReference>
<evidence type="ECO:0000259" key="5">
    <source>
        <dbReference type="Pfam" id="PF13339"/>
    </source>
</evidence>
<gene>
    <name evidence="6" type="primary">BFR2</name>
    <name evidence="6" type="ORF">EHS25_009754</name>
</gene>
<comment type="caution">
    <text evidence="6">The sequence shown here is derived from an EMBL/GenBank/DDBJ whole genome shotgun (WGS) entry which is preliminary data.</text>
</comment>
<feature type="compositionally biased region" description="Acidic residues" evidence="3">
    <location>
        <begin position="92"/>
        <end position="167"/>
    </location>
</feature>
<dbReference type="AlphaFoldDB" id="A0A427YK39"/>
<feature type="domain" description="Apoptosis-antagonizing transcription factor C-terminal" evidence="4">
    <location>
        <begin position="373"/>
        <end position="450"/>
    </location>
</feature>